<evidence type="ECO:0000313" key="4">
    <source>
        <dbReference type="EMBL" id="SFR26168.1"/>
    </source>
</evidence>
<evidence type="ECO:0000313" key="5">
    <source>
        <dbReference type="Proteomes" id="UP000198583"/>
    </source>
</evidence>
<dbReference type="Gene3D" id="2.70.98.50">
    <property type="entry name" value="putative glycoside hydrolase family protein from bacillus halodurans"/>
    <property type="match status" value="1"/>
</dbReference>
<dbReference type="Pfam" id="PF14498">
    <property type="entry name" value="Glyco_hyd_65N_2"/>
    <property type="match status" value="1"/>
</dbReference>
<dbReference type="Proteomes" id="UP000198583">
    <property type="component" value="Unassembled WGS sequence"/>
</dbReference>
<dbReference type="RefSeq" id="WP_218164616.1">
    <property type="nucleotide sequence ID" value="NZ_FOYL01000009.1"/>
</dbReference>
<evidence type="ECO:0000259" key="3">
    <source>
        <dbReference type="Pfam" id="PF22124"/>
    </source>
</evidence>
<organism evidence="4 5">
    <name type="scientific">Lentzea waywayandensis</name>
    <dbReference type="NCBI Taxonomy" id="84724"/>
    <lineage>
        <taxon>Bacteria</taxon>
        <taxon>Bacillati</taxon>
        <taxon>Actinomycetota</taxon>
        <taxon>Actinomycetes</taxon>
        <taxon>Pseudonocardiales</taxon>
        <taxon>Pseudonocardiaceae</taxon>
        <taxon>Lentzea</taxon>
    </lineage>
</organism>
<dbReference type="Pfam" id="PF21307">
    <property type="entry name" value="Glyco_hydro_95_C"/>
    <property type="match status" value="1"/>
</dbReference>
<reference evidence="5" key="1">
    <citation type="submission" date="2016-10" db="EMBL/GenBank/DDBJ databases">
        <authorList>
            <person name="Varghese N."/>
            <person name="Submissions S."/>
        </authorList>
    </citation>
    <scope>NUCLEOTIDE SEQUENCE [LARGE SCALE GENOMIC DNA]</scope>
    <source>
        <strain evidence="5">DSM 44232</strain>
    </source>
</reference>
<dbReference type="InterPro" id="IPR008928">
    <property type="entry name" value="6-hairpin_glycosidase_sf"/>
</dbReference>
<evidence type="ECO:0000259" key="2">
    <source>
        <dbReference type="Pfam" id="PF21307"/>
    </source>
</evidence>
<sequence>MRLHWPSAAAEWTEALPVGNGRLGAMVFGGAGRSRVQVNDATVWSGTADGPSAALADVLASGAGPERLAKVREAIFSGDLERATELLMSFEGPYSQTFLPYVDLWITLPEGESHGRTLDLSTGVVTERLTIGGLDVVRRVWASETALCVEIAGAVPTGVEISTPLREVSRDGLDIVIEIPVDSAPRHEPQVEAPVYGSGERGTVTVEVTEGERWLLTLTSSTTAESRWTGKRHSNHRTLMDACEVRFGDVPEVVDVPDLLTGKDEQLIASVLFAYGRYLLVSSSRPGAPPANLQGIWNGDLRPAWSSNYTININTQMNYWAAEVTGLAECHDPLLELLEKLAVTGGEVARELYGARGWVAHHNTDAWGWALPVGMGHGAVSWAIWQMGGAWLVQHAWDHYDFARTWSTLERAWPLLRGCAEFLLDWLVEGPDGYLDTCPSTSPENWFLVDGKPEALTWSVTMDVVLVRAVFERTLALALASGRADPLVAEISAALPRLRPVPVLDDGRLGEWAYDLPEEDPTHRHMSHMVSVYPLGRIVAGTELGDAAVEVLDQRGNGAMGWSWAWKMALRARLGDGETVRSLLSEASQPFTGDRHRDAPVDGSEWGGLLPNLFSTHPPFQIDGNYGFTAGLAEVVVQSHTGVIDVLSALPSGWSRGSARGLRCRGGLSVDVTWHDGDVTVRVRRVSGDASEFVPVSIGGEVTEVVVSDVVEVRGRISC</sequence>
<dbReference type="PIRSF" id="PIRSF007663">
    <property type="entry name" value="UCP007663"/>
    <property type="match status" value="1"/>
</dbReference>
<dbReference type="InterPro" id="IPR049053">
    <property type="entry name" value="AFCA-like_C"/>
</dbReference>
<dbReference type="GO" id="GO:0005975">
    <property type="term" value="P:carbohydrate metabolic process"/>
    <property type="evidence" value="ECO:0007669"/>
    <property type="project" value="InterPro"/>
</dbReference>
<feature type="domain" description="Glycosyl hydrolase family 95 catalytic" evidence="3">
    <location>
        <begin position="235"/>
        <end position="635"/>
    </location>
</feature>
<evidence type="ECO:0000259" key="1">
    <source>
        <dbReference type="Pfam" id="PF14498"/>
    </source>
</evidence>
<dbReference type="GO" id="GO:0004560">
    <property type="term" value="F:alpha-L-fucosidase activity"/>
    <property type="evidence" value="ECO:0007669"/>
    <property type="project" value="InterPro"/>
</dbReference>
<proteinExistence type="predicted"/>
<feature type="domain" description="Alpha fucosidase A-like C-terminal" evidence="2">
    <location>
        <begin position="638"/>
        <end position="680"/>
    </location>
</feature>
<dbReference type="SUPFAM" id="SSF48208">
    <property type="entry name" value="Six-hairpin glycosidases"/>
    <property type="match status" value="1"/>
</dbReference>
<dbReference type="STRING" id="84724.SAMN04488564_109285"/>
<dbReference type="Gene3D" id="1.50.10.10">
    <property type="match status" value="1"/>
</dbReference>
<feature type="domain" description="Glycosyl hydrolase family 95 N-terminal" evidence="1">
    <location>
        <begin position="7"/>
        <end position="168"/>
    </location>
</feature>
<dbReference type="InterPro" id="IPR027414">
    <property type="entry name" value="GH95_N_dom"/>
</dbReference>
<protein>
    <submittedName>
        <fullName evidence="4">Alpha-L-fucosidase 2</fullName>
    </submittedName>
</protein>
<dbReference type="InterPro" id="IPR012341">
    <property type="entry name" value="6hp_glycosidase-like_sf"/>
</dbReference>
<dbReference type="InterPro" id="IPR016518">
    <property type="entry name" value="Alpha-L-fucosidase"/>
</dbReference>
<name>A0A1I6F883_9PSEU</name>
<dbReference type="PANTHER" id="PTHR31084">
    <property type="entry name" value="ALPHA-L-FUCOSIDASE 2"/>
    <property type="match status" value="1"/>
</dbReference>
<accession>A0A1I6F883</accession>
<dbReference type="EMBL" id="FOYL01000009">
    <property type="protein sequence ID" value="SFR26168.1"/>
    <property type="molecule type" value="Genomic_DNA"/>
</dbReference>
<keyword evidence="5" id="KW-1185">Reference proteome</keyword>
<dbReference type="Pfam" id="PF22124">
    <property type="entry name" value="Glyco_hydro_95_cat"/>
    <property type="match status" value="1"/>
</dbReference>
<gene>
    <name evidence="4" type="ORF">SAMN04488564_109285</name>
</gene>
<dbReference type="AlphaFoldDB" id="A0A1I6F883"/>
<dbReference type="InterPro" id="IPR054363">
    <property type="entry name" value="GH95_cat"/>
</dbReference>
<dbReference type="PANTHER" id="PTHR31084:SF0">
    <property type="entry name" value="ALPHA-L-FUCOSIDASE 2"/>
    <property type="match status" value="1"/>
</dbReference>